<dbReference type="InterPro" id="IPR027417">
    <property type="entry name" value="P-loop_NTPase"/>
</dbReference>
<dbReference type="Gene3D" id="3.40.50.300">
    <property type="entry name" value="P-loop containing nucleotide triphosphate hydrolases"/>
    <property type="match status" value="1"/>
</dbReference>
<dbReference type="RefSeq" id="WP_176854154.1">
    <property type="nucleotide sequence ID" value="NZ_JABCJD010000004.1"/>
</dbReference>
<name>A0ABX2PE34_9RHOB</name>
<evidence type="ECO:0000313" key="5">
    <source>
        <dbReference type="Proteomes" id="UP000523601"/>
    </source>
</evidence>
<keyword evidence="2" id="KW-0325">Glycoprotein</keyword>
<dbReference type="EMBL" id="JABCJD010000004">
    <property type="protein sequence ID" value="NVO27746.1"/>
    <property type="molecule type" value="Genomic_DNA"/>
</dbReference>
<dbReference type="SUPFAM" id="SSF52540">
    <property type="entry name" value="P-loop containing nucleoside triphosphate hydrolases"/>
    <property type="match status" value="1"/>
</dbReference>
<reference evidence="4 5" key="1">
    <citation type="submission" date="2020-04" db="EMBL/GenBank/DDBJ databases">
        <title>Donghicola sp., a member of the Rhodobacteraceae family isolated from mangrove forest in Thailand.</title>
        <authorList>
            <person name="Charoenyingcharoen P."/>
            <person name="Yukphan P."/>
        </authorList>
    </citation>
    <scope>NUCLEOTIDE SEQUENCE [LARGE SCALE GENOMIC DNA]</scope>
    <source>
        <strain evidence="4 5">C2-DW-16</strain>
    </source>
</reference>
<feature type="domain" description="Sulfotransferase" evidence="3">
    <location>
        <begin position="6"/>
        <end position="187"/>
    </location>
</feature>
<evidence type="ECO:0000259" key="3">
    <source>
        <dbReference type="Pfam" id="PF00685"/>
    </source>
</evidence>
<dbReference type="Pfam" id="PF00685">
    <property type="entry name" value="Sulfotransfer_1"/>
    <property type="match status" value="1"/>
</dbReference>
<evidence type="ECO:0000313" key="4">
    <source>
        <dbReference type="EMBL" id="NVO27746.1"/>
    </source>
</evidence>
<organism evidence="4 5">
    <name type="scientific">Donghicola mangrovi</name>
    <dbReference type="NCBI Taxonomy" id="2729614"/>
    <lineage>
        <taxon>Bacteria</taxon>
        <taxon>Pseudomonadati</taxon>
        <taxon>Pseudomonadota</taxon>
        <taxon>Alphaproteobacteria</taxon>
        <taxon>Rhodobacterales</taxon>
        <taxon>Roseobacteraceae</taxon>
        <taxon>Donghicola</taxon>
    </lineage>
</organism>
<proteinExistence type="predicted"/>
<evidence type="ECO:0000256" key="2">
    <source>
        <dbReference type="ARBA" id="ARBA00023180"/>
    </source>
</evidence>
<comment type="caution">
    <text evidence="4">The sequence shown here is derived from an EMBL/GenBank/DDBJ whole genome shotgun (WGS) entry which is preliminary data.</text>
</comment>
<protein>
    <submittedName>
        <fullName evidence="4">Sulfotransferase</fullName>
    </submittedName>
</protein>
<dbReference type="Proteomes" id="UP000523601">
    <property type="component" value="Unassembled WGS sequence"/>
</dbReference>
<dbReference type="PANTHER" id="PTHR10605:SF56">
    <property type="entry name" value="BIFUNCTIONAL HEPARAN SULFATE N-DEACETYLASE_N-SULFOTRANSFERASE"/>
    <property type="match status" value="1"/>
</dbReference>
<gene>
    <name evidence="4" type="ORF">HJ526_09970</name>
</gene>
<dbReference type="PANTHER" id="PTHR10605">
    <property type="entry name" value="HEPARAN SULFATE SULFOTRANSFERASE"/>
    <property type="match status" value="1"/>
</dbReference>
<evidence type="ECO:0000256" key="1">
    <source>
        <dbReference type="ARBA" id="ARBA00022679"/>
    </source>
</evidence>
<keyword evidence="1" id="KW-0808">Transferase</keyword>
<dbReference type="InterPro" id="IPR037359">
    <property type="entry name" value="NST/OST"/>
</dbReference>
<dbReference type="InterPro" id="IPR000863">
    <property type="entry name" value="Sulfotransferase_dom"/>
</dbReference>
<accession>A0ABX2PE34</accession>
<sequence length="247" mass="28927">MKYRLPNFLIVGAQKSGTSWLHRALGKSSSVFASEEKELNFFNKRDFASELEAYKQNFPENGVAEYYLETTPHYFQKSKDTFDIAANIKSCLKDPKIIVILRNPVDRYESAYVHHMMKGRIPYTQTIEEMTDQYKMLTLGHYSEILSHWQSNFPEIGVFFYDDLQADRLQLVASVLEYLGVENDIKKRELRFKANAKKKKAARLWDETTSIPFMATELRSRLVEYYADGIRDLQHMTGRDLSHWLVI</sequence>
<keyword evidence="5" id="KW-1185">Reference proteome</keyword>